<protein>
    <submittedName>
        <fullName evidence="1">Uncharacterized protein</fullName>
    </submittedName>
</protein>
<dbReference type="Proteomes" id="UP000821845">
    <property type="component" value="Chromosome 4"/>
</dbReference>
<gene>
    <name evidence="1" type="ORF">HPB50_017698</name>
</gene>
<proteinExistence type="predicted"/>
<organism evidence="1 2">
    <name type="scientific">Hyalomma asiaticum</name>
    <name type="common">Tick</name>
    <dbReference type="NCBI Taxonomy" id="266040"/>
    <lineage>
        <taxon>Eukaryota</taxon>
        <taxon>Metazoa</taxon>
        <taxon>Ecdysozoa</taxon>
        <taxon>Arthropoda</taxon>
        <taxon>Chelicerata</taxon>
        <taxon>Arachnida</taxon>
        <taxon>Acari</taxon>
        <taxon>Parasitiformes</taxon>
        <taxon>Ixodida</taxon>
        <taxon>Ixodoidea</taxon>
        <taxon>Ixodidae</taxon>
        <taxon>Hyalomminae</taxon>
        <taxon>Hyalomma</taxon>
    </lineage>
</organism>
<evidence type="ECO:0000313" key="1">
    <source>
        <dbReference type="EMBL" id="KAH6933732.1"/>
    </source>
</evidence>
<reference evidence="1" key="1">
    <citation type="submission" date="2020-05" db="EMBL/GenBank/DDBJ databases">
        <title>Large-scale comparative analyses of tick genomes elucidate their genetic diversity and vector capacities.</title>
        <authorList>
            <person name="Jia N."/>
            <person name="Wang J."/>
            <person name="Shi W."/>
            <person name="Du L."/>
            <person name="Sun Y."/>
            <person name="Zhan W."/>
            <person name="Jiang J."/>
            <person name="Wang Q."/>
            <person name="Zhang B."/>
            <person name="Ji P."/>
            <person name="Sakyi L.B."/>
            <person name="Cui X."/>
            <person name="Yuan T."/>
            <person name="Jiang B."/>
            <person name="Yang W."/>
            <person name="Lam T.T.-Y."/>
            <person name="Chang Q."/>
            <person name="Ding S."/>
            <person name="Wang X."/>
            <person name="Zhu J."/>
            <person name="Ruan X."/>
            <person name="Zhao L."/>
            <person name="Wei J."/>
            <person name="Que T."/>
            <person name="Du C."/>
            <person name="Cheng J."/>
            <person name="Dai P."/>
            <person name="Han X."/>
            <person name="Huang E."/>
            <person name="Gao Y."/>
            <person name="Liu J."/>
            <person name="Shao H."/>
            <person name="Ye R."/>
            <person name="Li L."/>
            <person name="Wei W."/>
            <person name="Wang X."/>
            <person name="Wang C."/>
            <person name="Yang T."/>
            <person name="Huo Q."/>
            <person name="Li W."/>
            <person name="Guo W."/>
            <person name="Chen H."/>
            <person name="Zhou L."/>
            <person name="Ni X."/>
            <person name="Tian J."/>
            <person name="Zhou Y."/>
            <person name="Sheng Y."/>
            <person name="Liu T."/>
            <person name="Pan Y."/>
            <person name="Xia L."/>
            <person name="Li J."/>
            <person name="Zhao F."/>
            <person name="Cao W."/>
        </authorList>
    </citation>
    <scope>NUCLEOTIDE SEQUENCE</scope>
    <source>
        <strain evidence="1">Hyas-2018</strain>
    </source>
</reference>
<name>A0ACB7SI31_HYAAI</name>
<dbReference type="EMBL" id="CM023484">
    <property type="protein sequence ID" value="KAH6933732.1"/>
    <property type="molecule type" value="Genomic_DNA"/>
</dbReference>
<keyword evidence="2" id="KW-1185">Reference proteome</keyword>
<accession>A0ACB7SI31</accession>
<comment type="caution">
    <text evidence="1">The sequence shown here is derived from an EMBL/GenBank/DDBJ whole genome shotgun (WGS) entry which is preliminary data.</text>
</comment>
<sequence length="735" mass="82013">MRDDPKVKQNTQADVEPQPVDTENDVSDMQPDPRIPAPFQPESTQAGQLIQAALQKRVAQLETQLQATRRKLQLAQRQRLQALTANKRLVAGLNKYLNEDQVKCLKMATMQGTRWTKKTVIKALKMRLSCGARGYDSVRELGQPLPTERTLHRHLEGYKFTPGLLEDIMESLALKVSLMSPEERHATLMLDEMQLAPGLVYNPSSGTVLGAPTIPLADATLPPDSLATHGLVFMLGGITTRWKQTVAYHLTGNSFHAKTVKDIIIVIIRACEAISLKVDVVVTDMGGGNQAIWKLFGIIVGKHSKPKTWCPHPCDASRQLFFMADVPHLLKNLRSHLTKGQKIYLPEEVVKKNNLPGNEISIEPVKKLVEIDSNAELKLAPHLKPSSVDPSHYDKMKVGPAFSLINSDTAAAVRLLVDNGTLDKSALTTAWFLELMFRWFRLMTSRTTKLALSHFDDVEYGKALQFLEETIALFEKICIGDEKKAIWKPVQTGVILATTSVLLLQAMFLEKYNFKFLLLSRFSQDALENLFSTLRCKNPVPRVLEFKSSLRAATMAQFLRPSKDGSYTEEDCFLLTGMADDNKPNESKMYVVRPSDLLDIQDLEHESLEYLAGYVVAQVKKANSCQACVEAITSSAEGNKLTMLKCYNKEKPALTVPSPAVLKLIETAENYSAKRGKEPLRVFQGFSSPEKEASGNACIRQMPVVPRENAEAEVITDFCSLFVTQWTSCEQALPR</sequence>
<evidence type="ECO:0000313" key="2">
    <source>
        <dbReference type="Proteomes" id="UP000821845"/>
    </source>
</evidence>